<dbReference type="AlphaFoldDB" id="A0A1A8YWF0"/>
<keyword evidence="6 14" id="KW-0808">Transferase</keyword>
<dbReference type="SUPFAM" id="SSF48239">
    <property type="entry name" value="Terpenoid cyclases/Protein prenyltransferases"/>
    <property type="match status" value="1"/>
</dbReference>
<evidence type="ECO:0000256" key="2">
    <source>
        <dbReference type="ARBA" id="ARBA00010497"/>
    </source>
</evidence>
<dbReference type="Pfam" id="PF00432">
    <property type="entry name" value="Prenyltrans"/>
    <property type="match status" value="1"/>
</dbReference>
<dbReference type="InterPro" id="IPR026872">
    <property type="entry name" value="FTB"/>
</dbReference>
<dbReference type="GO" id="GO:0005965">
    <property type="term" value="C:protein farnesyltransferase complex"/>
    <property type="evidence" value="ECO:0007669"/>
    <property type="project" value="InterPro"/>
</dbReference>
<evidence type="ECO:0000256" key="10">
    <source>
        <dbReference type="ARBA" id="ARBA00030182"/>
    </source>
</evidence>
<evidence type="ECO:0000256" key="5">
    <source>
        <dbReference type="ARBA" id="ARBA00022602"/>
    </source>
</evidence>
<name>A0A1A8YWF0_PLAOA</name>
<evidence type="ECO:0000256" key="6">
    <source>
        <dbReference type="ARBA" id="ARBA00022679"/>
    </source>
</evidence>
<evidence type="ECO:0000256" key="1">
    <source>
        <dbReference type="ARBA" id="ARBA00001947"/>
    </source>
</evidence>
<feature type="region of interest" description="Disordered" evidence="12">
    <location>
        <begin position="820"/>
        <end position="846"/>
    </location>
</feature>
<evidence type="ECO:0000256" key="8">
    <source>
        <dbReference type="ARBA" id="ARBA00022737"/>
    </source>
</evidence>
<dbReference type="PANTHER" id="PTHR11774">
    <property type="entry name" value="GERANYLGERANYL TRANSFERASE TYPE BETA SUBUNIT"/>
    <property type="match status" value="1"/>
</dbReference>
<dbReference type="Gene3D" id="1.50.10.20">
    <property type="match status" value="1"/>
</dbReference>
<feature type="region of interest" description="Disordered" evidence="12">
    <location>
        <begin position="863"/>
        <end position="882"/>
    </location>
</feature>
<dbReference type="EC" id="2.5.1.58" evidence="3"/>
<dbReference type="InterPro" id="IPR008930">
    <property type="entry name" value="Terpenoid_cyclase/PrenylTrfase"/>
</dbReference>
<dbReference type="InterPro" id="IPR045089">
    <property type="entry name" value="PGGT1B-like"/>
</dbReference>
<evidence type="ECO:0000256" key="3">
    <source>
        <dbReference type="ARBA" id="ARBA00012702"/>
    </source>
</evidence>
<comment type="similarity">
    <text evidence="2">Belongs to the protein prenyltransferase subunit beta family.</text>
</comment>
<feature type="domain" description="Prenyltransferase alpha-alpha toroid" evidence="13">
    <location>
        <begin position="513"/>
        <end position="1005"/>
    </location>
</feature>
<evidence type="ECO:0000256" key="11">
    <source>
        <dbReference type="ARBA" id="ARBA00032909"/>
    </source>
</evidence>
<keyword evidence="5" id="KW-0637">Prenyltransferase</keyword>
<reference evidence="15" key="1">
    <citation type="submission" date="2016-05" db="EMBL/GenBank/DDBJ databases">
        <authorList>
            <person name="Naeem R."/>
        </authorList>
    </citation>
    <scope>NUCLEOTIDE SEQUENCE [LARGE SCALE GENOMIC DNA]</scope>
</reference>
<evidence type="ECO:0000259" key="13">
    <source>
        <dbReference type="Pfam" id="PF00432"/>
    </source>
</evidence>
<dbReference type="GO" id="GO:0004660">
    <property type="term" value="F:protein farnesyltransferase activity"/>
    <property type="evidence" value="ECO:0007669"/>
    <property type="project" value="UniProtKB-EC"/>
</dbReference>
<keyword evidence="8" id="KW-0677">Repeat</keyword>
<protein>
    <recommendedName>
        <fullName evidence="4">Protein farnesyltransferase subunit beta</fullName>
        <ecNumber evidence="3">2.5.1.58</ecNumber>
    </recommendedName>
    <alternativeName>
        <fullName evidence="10">CAAX farnesyltransferase subunit beta</fullName>
    </alternativeName>
    <alternativeName>
        <fullName evidence="11">Ras proteins prenyltransferase subunit beta</fullName>
    </alternativeName>
</protein>
<evidence type="ECO:0000256" key="9">
    <source>
        <dbReference type="ARBA" id="ARBA00022833"/>
    </source>
</evidence>
<keyword evidence="15" id="KW-1185">Reference proteome</keyword>
<feature type="compositionally biased region" description="Polar residues" evidence="12">
    <location>
        <begin position="837"/>
        <end position="846"/>
    </location>
</feature>
<dbReference type="InterPro" id="IPR001330">
    <property type="entry name" value="Prenyltrans"/>
</dbReference>
<evidence type="ECO:0000313" key="15">
    <source>
        <dbReference type="Proteomes" id="UP000078555"/>
    </source>
</evidence>
<evidence type="ECO:0000256" key="4">
    <source>
        <dbReference type="ARBA" id="ARBA00015798"/>
    </source>
</evidence>
<dbReference type="CDD" id="cd02893">
    <property type="entry name" value="FTase"/>
    <property type="match status" value="1"/>
</dbReference>
<comment type="cofactor">
    <cofactor evidence="1">
        <name>Zn(2+)</name>
        <dbReference type="ChEBI" id="CHEBI:29105"/>
    </cofactor>
</comment>
<dbReference type="PANTHER" id="PTHR11774:SF6">
    <property type="entry name" value="PROTEIN FARNESYLTRANSFERASE SUBUNIT BETA"/>
    <property type="match status" value="1"/>
</dbReference>
<evidence type="ECO:0000256" key="12">
    <source>
        <dbReference type="SAM" id="MobiDB-lite"/>
    </source>
</evidence>
<accession>A0A1A8YWF0</accession>
<keyword evidence="9" id="KW-0862">Zinc</keyword>
<dbReference type="EMBL" id="FLRD01000086">
    <property type="protein sequence ID" value="SBT35891.1"/>
    <property type="molecule type" value="Genomic_DNA"/>
</dbReference>
<proteinExistence type="inferred from homology"/>
<evidence type="ECO:0000313" key="14">
    <source>
        <dbReference type="EMBL" id="SBT35891.1"/>
    </source>
</evidence>
<gene>
    <name evidence="14" type="ORF">POVWA1_029860</name>
</gene>
<dbReference type="Proteomes" id="UP000078555">
    <property type="component" value="Unassembled WGS sequence"/>
</dbReference>
<dbReference type="GO" id="GO:0046872">
    <property type="term" value="F:metal ion binding"/>
    <property type="evidence" value="ECO:0007669"/>
    <property type="project" value="UniProtKB-KW"/>
</dbReference>
<sequence>MDDHISAYALRYNKRKYFVELLYELVKYERNKDDFKEKFENDESYNYLENILKLLFNYIFNLSKENCSYDTDNNCTTNCYSSSSEALSEVFVNSGEDEQGSPEVLSINKDSTKEGDCIPINECKQKPEHFKRENSDINISNKEKNVDVNTFFDANDGLYVETVTAAEKTDNVNDTIHISSKKDIENGEVFEEPFCVTNSYDVSNLFFNFHLNCKRNTQTVKEKKKNEKQILSIYYKSFSSTVIDILLNNSKVDISHIILFFLFDNVGNVEDISSFFTEDHYTFERIYAHIEQHKRGNNNNTLNKVESKYNNACNFPHCREYNSNENSNTNQEDCYVESAMVRNNLKECTEGEKKEIHNVDFTATEVAEAETLKNTCTQHNQTDNINDDFFPSTEILKGKCPKTPTTINGVKMRLNQGCEQGEQCEQRGKWENRENHAKCQREEDDLTELVNELLREKGGGVDVPLEVKEPFDHSLLKNIQIRDDILITEKYQFQLNKSSVLLNKYISILNVQLEKQKHFKFCLDIFFLKNLKLSFLEASKPWIFYWCIHTIYILHNDVEIEQKLSKQTFSYIKKCVFHYLNKIKNGKGAFGGGLNQYTHIATTYASVCVFIYLHDEENNFLSFLDKKKLHSYILKLKCKDGSFRLHKNGEIDMRGTYCAISICSMCHILTNEVKKNVVKYILSCQNYEGGFTSEKFQESHGGYTYCALATLCILGKIEKVNLNKLMLWLINKQGNVEGAFMGRTNKLVDACYSFWIGSIFFLINEIYILKPFLKQLKGKKKSINKTQKIVDNTGYVGADELKVFQKTDIKKYGKNAMRNGRGVAGNVTHKTPDIPSHDSNGNNSNVINDDSICYSIDDISREESRDHKERGSHYSTHHDESRIEQGELKCTHTIHLGERKMDPFFMPETEKEQIHFEKYKKTVVQKKVLFNMNYLKLYLLVCSQGNKGGMKDKPKEKVDYYHTCYALSGLSLIENYISSHTHEFGDIYNKDNINKLNKIHILYNITVQKVYKSYTYFSPNFPLNESKINHRVGKGAYLYLKRLVC</sequence>
<keyword evidence="7" id="KW-0479">Metal-binding</keyword>
<organism evidence="14 15">
    <name type="scientific">Plasmodium ovale wallikeri</name>
    <dbReference type="NCBI Taxonomy" id="864142"/>
    <lineage>
        <taxon>Eukaryota</taxon>
        <taxon>Sar</taxon>
        <taxon>Alveolata</taxon>
        <taxon>Apicomplexa</taxon>
        <taxon>Aconoidasida</taxon>
        <taxon>Haemosporida</taxon>
        <taxon>Plasmodiidae</taxon>
        <taxon>Plasmodium</taxon>
        <taxon>Plasmodium (Plasmodium)</taxon>
    </lineage>
</organism>
<evidence type="ECO:0000256" key="7">
    <source>
        <dbReference type="ARBA" id="ARBA00022723"/>
    </source>
</evidence>